<dbReference type="Pfam" id="PF01343">
    <property type="entry name" value="Peptidase_S49"/>
    <property type="match status" value="1"/>
</dbReference>
<organism evidence="3 4">
    <name type="scientific">Pseudaminobacter salicylatoxidans</name>
    <dbReference type="NCBI Taxonomy" id="93369"/>
    <lineage>
        <taxon>Bacteria</taxon>
        <taxon>Pseudomonadati</taxon>
        <taxon>Pseudomonadota</taxon>
        <taxon>Alphaproteobacteria</taxon>
        <taxon>Hyphomicrobiales</taxon>
        <taxon>Phyllobacteriaceae</taxon>
        <taxon>Pseudaminobacter</taxon>
    </lineage>
</organism>
<protein>
    <submittedName>
        <fullName evidence="3">Signal peptide peptidase SppA</fullName>
    </submittedName>
</protein>
<dbReference type="GO" id="GO:0006508">
    <property type="term" value="P:proteolysis"/>
    <property type="evidence" value="ECO:0007669"/>
    <property type="project" value="InterPro"/>
</dbReference>
<dbReference type="Gene3D" id="3.90.226.10">
    <property type="entry name" value="2-enoyl-CoA Hydratase, Chain A, domain 1"/>
    <property type="match status" value="1"/>
</dbReference>
<reference evidence="3 4" key="1">
    <citation type="submission" date="2018-05" db="EMBL/GenBank/DDBJ databases">
        <title>Genomic Encyclopedia of Type Strains, Phase IV (KMG-IV): sequencing the most valuable type-strain genomes for metagenomic binning, comparative biology and taxonomic classification.</title>
        <authorList>
            <person name="Goeker M."/>
        </authorList>
    </citation>
    <scope>NUCLEOTIDE SEQUENCE [LARGE SCALE GENOMIC DNA]</scope>
    <source>
        <strain evidence="3 4">DSM 6986</strain>
    </source>
</reference>
<dbReference type="SUPFAM" id="SSF52096">
    <property type="entry name" value="ClpP/crotonase"/>
    <property type="match status" value="1"/>
</dbReference>
<dbReference type="EMBL" id="QGGG01000014">
    <property type="protein sequence ID" value="PWJ79777.1"/>
    <property type="molecule type" value="Genomic_DNA"/>
</dbReference>
<comment type="similarity">
    <text evidence="1">Belongs to the peptidase S49 family.</text>
</comment>
<keyword evidence="4" id="KW-1185">Reference proteome</keyword>
<evidence type="ECO:0000256" key="1">
    <source>
        <dbReference type="ARBA" id="ARBA00008683"/>
    </source>
</evidence>
<sequence length="407" mass="43039">MRAFETALSTPWAMLPERVEELLSIAARENLATPEALEAYRSANARNGEKMRIRDNIAILDVSGPLFKKANLFVQFSGATSYEILRRDLQAALDDKSIEGIMLQIDSPGGEANGCDELAAAVYSARGTKPIHAYVSGMACSGAYWIGCAAEKMVVSDAATLGSIGVVLGVTDRTKADERNGISRIEFVSSQSPGKRPDVHSDAGKARIQKMVDDLGNVFVTAVARYRGVSKAIVIAEFGAGGVEIGANAVSKRMADEVGQFEAALKALQRAAGARRAAKTVAMPAQSMAVAVPGSSPGALDETVEQAKLAVRQRGLAIMRLEDGAAVPTLRNFLMDTNISAVEVAKMLQAAREDLQALAVVVAADPRETYIRRKTASDALGLGDPTAVPSTGGWNQAVEAANRRFSS</sequence>
<proteinExistence type="inferred from homology"/>
<evidence type="ECO:0000313" key="4">
    <source>
        <dbReference type="Proteomes" id="UP000245396"/>
    </source>
</evidence>
<evidence type="ECO:0000259" key="2">
    <source>
        <dbReference type="Pfam" id="PF01343"/>
    </source>
</evidence>
<accession>A0A316BYN7</accession>
<dbReference type="GO" id="GO:0008233">
    <property type="term" value="F:peptidase activity"/>
    <property type="evidence" value="ECO:0007669"/>
    <property type="project" value="InterPro"/>
</dbReference>
<evidence type="ECO:0000313" key="3">
    <source>
        <dbReference type="EMBL" id="PWJ79777.1"/>
    </source>
</evidence>
<dbReference type="PANTHER" id="PTHR42987">
    <property type="entry name" value="PEPTIDASE S49"/>
    <property type="match status" value="1"/>
</dbReference>
<dbReference type="OrthoDB" id="266140at2"/>
<dbReference type="PANTHER" id="PTHR42987:SF4">
    <property type="entry name" value="PROTEASE SOHB-RELATED"/>
    <property type="match status" value="1"/>
</dbReference>
<dbReference type="Proteomes" id="UP000245396">
    <property type="component" value="Unassembled WGS sequence"/>
</dbReference>
<feature type="domain" description="Peptidase S49" evidence="2">
    <location>
        <begin position="128"/>
        <end position="273"/>
    </location>
</feature>
<dbReference type="CDD" id="cd07022">
    <property type="entry name" value="S49_Sppa_36K_type"/>
    <property type="match status" value="1"/>
</dbReference>
<gene>
    <name evidence="3" type="ORF">C7441_11454</name>
</gene>
<dbReference type="InterPro" id="IPR029045">
    <property type="entry name" value="ClpP/crotonase-like_dom_sf"/>
</dbReference>
<dbReference type="AlphaFoldDB" id="A0A316BYN7"/>
<dbReference type="InterPro" id="IPR033855">
    <property type="entry name" value="Protein_C"/>
</dbReference>
<dbReference type="InterPro" id="IPR002142">
    <property type="entry name" value="Peptidase_S49"/>
</dbReference>
<name>A0A316BYN7_PSESE</name>
<comment type="caution">
    <text evidence="3">The sequence shown here is derived from an EMBL/GenBank/DDBJ whole genome shotgun (WGS) entry which is preliminary data.</text>
</comment>
<dbReference type="RefSeq" id="WP_109614083.1">
    <property type="nucleotide sequence ID" value="NZ_QGGG01000014.1"/>
</dbReference>